<comment type="caution">
    <text evidence="1">The sequence shown here is derived from an EMBL/GenBank/DDBJ whole genome shotgun (WGS) entry which is preliminary data.</text>
</comment>
<reference evidence="2" key="1">
    <citation type="journal article" date="2019" name="Int. J. Syst. Evol. Microbiol.">
        <title>The Global Catalogue of Microorganisms (GCM) 10K type strain sequencing project: providing services to taxonomists for standard genome sequencing and annotation.</title>
        <authorList>
            <consortium name="The Broad Institute Genomics Platform"/>
            <consortium name="The Broad Institute Genome Sequencing Center for Infectious Disease"/>
            <person name="Wu L."/>
            <person name="Ma J."/>
        </authorList>
    </citation>
    <scope>NUCLEOTIDE SEQUENCE [LARGE SCALE GENOMIC DNA]</scope>
    <source>
        <strain evidence="2">CCUG 63830</strain>
    </source>
</reference>
<proteinExistence type="predicted"/>
<sequence>MTGLPPSWAGVLDGLGVAPLPVGEPPPVDLITLEAALQAGVRVPRGWEALRAQATRTPVPETARQWQRTVTYALQIGRKARVQLRWAAKDRPEGDLLWAWAALPRVVEVPGQDERWAVLVSAFQDTPRLDLQTVQLRPGCWALYRGEPPYTFRHAALPFGAFAGPAQTAAHLGLDPALLAAVWPATGVRPLRNGWYVSALPGWSSGHWLQALIAALQDAGVKAWDETLLFRAYRALPGVPDVQDHTLRLALRRSHHVVRGPQPGLWLAVANEPAAPQAS</sequence>
<accession>A0ABW1ZTS9</accession>
<evidence type="ECO:0000313" key="2">
    <source>
        <dbReference type="Proteomes" id="UP001596317"/>
    </source>
</evidence>
<dbReference type="RefSeq" id="WP_224609961.1">
    <property type="nucleotide sequence ID" value="NZ_JAIQXV010000012.1"/>
</dbReference>
<dbReference type="EMBL" id="JBHSWB010000004">
    <property type="protein sequence ID" value="MFC6663792.1"/>
    <property type="molecule type" value="Genomic_DNA"/>
</dbReference>
<protein>
    <submittedName>
        <fullName evidence="1">Uncharacterized protein</fullName>
    </submittedName>
</protein>
<name>A0ABW1ZTS9_9DEIO</name>
<keyword evidence="2" id="KW-1185">Reference proteome</keyword>
<evidence type="ECO:0000313" key="1">
    <source>
        <dbReference type="EMBL" id="MFC6663792.1"/>
    </source>
</evidence>
<gene>
    <name evidence="1" type="ORF">ACFP90_27755</name>
</gene>
<organism evidence="1 2">
    <name type="scientific">Deinococcus multiflagellatus</name>
    <dbReference type="NCBI Taxonomy" id="1656887"/>
    <lineage>
        <taxon>Bacteria</taxon>
        <taxon>Thermotogati</taxon>
        <taxon>Deinococcota</taxon>
        <taxon>Deinococci</taxon>
        <taxon>Deinococcales</taxon>
        <taxon>Deinococcaceae</taxon>
        <taxon>Deinococcus</taxon>
    </lineage>
</organism>
<dbReference type="Proteomes" id="UP001596317">
    <property type="component" value="Unassembled WGS sequence"/>
</dbReference>